<proteinExistence type="predicted"/>
<keyword evidence="2" id="KW-1185">Reference proteome</keyword>
<evidence type="ECO:0000313" key="1">
    <source>
        <dbReference type="EnsemblProtists" id="HpaP804548"/>
    </source>
</evidence>
<evidence type="ECO:0000313" key="2">
    <source>
        <dbReference type="Proteomes" id="UP000011713"/>
    </source>
</evidence>
<dbReference type="EMBL" id="JH598169">
    <property type="status" value="NOT_ANNOTATED_CDS"/>
    <property type="molecule type" value="Genomic_DNA"/>
</dbReference>
<dbReference type="Proteomes" id="UP000011713">
    <property type="component" value="Unassembled WGS sequence"/>
</dbReference>
<reference evidence="1" key="2">
    <citation type="submission" date="2015-06" db="UniProtKB">
        <authorList>
            <consortium name="EnsemblProtists"/>
        </authorList>
    </citation>
    <scope>IDENTIFICATION</scope>
    <source>
        <strain evidence="1">Emoy2</strain>
    </source>
</reference>
<dbReference type="InParanoid" id="M4BE30"/>
<dbReference type="AlphaFoldDB" id="M4BE30"/>
<sequence length="109" mass="12803">MWTKSGLIPKDVYRSMPIASTSLEVPGATMGKTPALDICEKLKQFLRYVDVYRSRWSFNDTEVVDVLLHFWRSAERVYGYLLLLEDLPDQMERAAQLLKVLHKDRHSWM</sequence>
<dbReference type="EnsemblProtists" id="HpaT804548">
    <property type="protein sequence ID" value="HpaP804548"/>
    <property type="gene ID" value="HpaG804548"/>
</dbReference>
<dbReference type="HOGENOM" id="CLU_2189023_0_0_1"/>
<accession>M4BE30</accession>
<evidence type="ECO:0008006" key="3">
    <source>
        <dbReference type="Google" id="ProtNLM"/>
    </source>
</evidence>
<reference evidence="2" key="1">
    <citation type="journal article" date="2010" name="Science">
        <title>Signatures of adaptation to obligate biotrophy in the Hyaloperonospora arabidopsidis genome.</title>
        <authorList>
            <person name="Baxter L."/>
            <person name="Tripathy S."/>
            <person name="Ishaque N."/>
            <person name="Boot N."/>
            <person name="Cabral A."/>
            <person name="Kemen E."/>
            <person name="Thines M."/>
            <person name="Ah-Fong A."/>
            <person name="Anderson R."/>
            <person name="Badejoko W."/>
            <person name="Bittner-Eddy P."/>
            <person name="Boore J.L."/>
            <person name="Chibucos M.C."/>
            <person name="Coates M."/>
            <person name="Dehal P."/>
            <person name="Delehaunty K."/>
            <person name="Dong S."/>
            <person name="Downton P."/>
            <person name="Dumas B."/>
            <person name="Fabro G."/>
            <person name="Fronick C."/>
            <person name="Fuerstenberg S.I."/>
            <person name="Fulton L."/>
            <person name="Gaulin E."/>
            <person name="Govers F."/>
            <person name="Hughes L."/>
            <person name="Humphray S."/>
            <person name="Jiang R.H."/>
            <person name="Judelson H."/>
            <person name="Kamoun S."/>
            <person name="Kyung K."/>
            <person name="Meijer H."/>
            <person name="Minx P."/>
            <person name="Morris P."/>
            <person name="Nelson J."/>
            <person name="Phuntumart V."/>
            <person name="Qutob D."/>
            <person name="Rehmany A."/>
            <person name="Rougon-Cardoso A."/>
            <person name="Ryden P."/>
            <person name="Torto-Alalibo T."/>
            <person name="Studholme D."/>
            <person name="Wang Y."/>
            <person name="Win J."/>
            <person name="Wood J."/>
            <person name="Clifton S.W."/>
            <person name="Rogers J."/>
            <person name="Van den Ackerveken G."/>
            <person name="Jones J.D."/>
            <person name="McDowell J.M."/>
            <person name="Beynon J."/>
            <person name="Tyler B.M."/>
        </authorList>
    </citation>
    <scope>NUCLEOTIDE SEQUENCE [LARGE SCALE GENOMIC DNA]</scope>
    <source>
        <strain evidence="2">Emoy2</strain>
    </source>
</reference>
<protein>
    <recommendedName>
        <fullName evidence="3">RxLR effector candidate protein</fullName>
    </recommendedName>
</protein>
<name>M4BE30_HYAAE</name>
<organism evidence="1 2">
    <name type="scientific">Hyaloperonospora arabidopsidis (strain Emoy2)</name>
    <name type="common">Downy mildew agent</name>
    <name type="synonym">Peronospora arabidopsidis</name>
    <dbReference type="NCBI Taxonomy" id="559515"/>
    <lineage>
        <taxon>Eukaryota</taxon>
        <taxon>Sar</taxon>
        <taxon>Stramenopiles</taxon>
        <taxon>Oomycota</taxon>
        <taxon>Peronosporomycetes</taxon>
        <taxon>Peronosporales</taxon>
        <taxon>Peronosporaceae</taxon>
        <taxon>Hyaloperonospora</taxon>
    </lineage>
</organism>
<dbReference type="VEuPathDB" id="FungiDB:HpaG804548"/>